<name>A0ABU0W772_9GAMM</name>
<dbReference type="SUPFAM" id="SSF51735">
    <property type="entry name" value="NAD(P)-binding Rossmann-fold domains"/>
    <property type="match status" value="1"/>
</dbReference>
<evidence type="ECO:0000313" key="2">
    <source>
        <dbReference type="EMBL" id="MDQ2069846.1"/>
    </source>
</evidence>
<dbReference type="Proteomes" id="UP001239019">
    <property type="component" value="Unassembled WGS sequence"/>
</dbReference>
<organism evidence="2 3">
    <name type="scientific">Natronospira bacteriovora</name>
    <dbReference type="NCBI Taxonomy" id="3069753"/>
    <lineage>
        <taxon>Bacteria</taxon>
        <taxon>Pseudomonadati</taxon>
        <taxon>Pseudomonadota</taxon>
        <taxon>Gammaproteobacteria</taxon>
        <taxon>Natronospirales</taxon>
        <taxon>Natronospiraceae</taxon>
        <taxon>Natronospira</taxon>
    </lineage>
</organism>
<dbReference type="EMBL" id="JAVDDT010000004">
    <property type="protein sequence ID" value="MDQ2069846.1"/>
    <property type="molecule type" value="Genomic_DNA"/>
</dbReference>
<dbReference type="InterPro" id="IPR036291">
    <property type="entry name" value="NAD(P)-bd_dom_sf"/>
</dbReference>
<evidence type="ECO:0000313" key="3">
    <source>
        <dbReference type="Proteomes" id="UP001239019"/>
    </source>
</evidence>
<dbReference type="InterPro" id="IPR001509">
    <property type="entry name" value="Epimerase_deHydtase"/>
</dbReference>
<feature type="domain" description="NAD-dependent epimerase/dehydratase" evidence="1">
    <location>
        <begin position="69"/>
        <end position="217"/>
    </location>
</feature>
<protein>
    <submittedName>
        <fullName evidence="2">NAD-dependent epimerase/dehydratase family protein</fullName>
    </submittedName>
</protein>
<proteinExistence type="predicted"/>
<dbReference type="RefSeq" id="WP_306728340.1">
    <property type="nucleotide sequence ID" value="NZ_JAVDDT010000004.1"/>
</dbReference>
<dbReference type="InterPro" id="IPR051783">
    <property type="entry name" value="NAD(P)-dependent_oxidoreduct"/>
</dbReference>
<dbReference type="Pfam" id="PF01370">
    <property type="entry name" value="Epimerase"/>
    <property type="match status" value="1"/>
</dbReference>
<reference evidence="2 3" key="1">
    <citation type="submission" date="2023-08" db="EMBL/GenBank/DDBJ databases">
        <title>Whole-genome sequencing of halo(alkali)philic microorganisms from hypersaline lakes.</title>
        <authorList>
            <person name="Sorokin D.Y."/>
            <person name="Abbas B."/>
            <person name="Merkel A.Y."/>
        </authorList>
    </citation>
    <scope>NUCLEOTIDE SEQUENCE [LARGE SCALE GENOMIC DNA]</scope>
    <source>
        <strain evidence="2 3">AB-CW4</strain>
    </source>
</reference>
<dbReference type="PANTHER" id="PTHR48079:SF6">
    <property type="entry name" value="NAD(P)-BINDING DOMAIN-CONTAINING PROTEIN-RELATED"/>
    <property type="match status" value="1"/>
</dbReference>
<evidence type="ECO:0000259" key="1">
    <source>
        <dbReference type="Pfam" id="PF01370"/>
    </source>
</evidence>
<accession>A0ABU0W772</accession>
<dbReference type="Gene3D" id="3.40.50.720">
    <property type="entry name" value="NAD(P)-binding Rossmann-like Domain"/>
    <property type="match status" value="1"/>
</dbReference>
<dbReference type="PANTHER" id="PTHR48079">
    <property type="entry name" value="PROTEIN YEEZ"/>
    <property type="match status" value="1"/>
</dbReference>
<gene>
    <name evidence="2" type="ORF">RBH19_08175</name>
</gene>
<sequence length="294" mass="31811">MPGRLRDLPLLIVGAGDSGQRLARRWHAAGGGPVTALRRRIHDCPDLPGVHWLSFDLDADAPPPELPVGGVMVWLAPPPRQGREDERIRRHLPALLAAQQPERLVLASTTGVYGPGNESGWTDEDSPLRPDSDRAWRRVSAERQAESMTASAGVDLIRLRIAAIYGPGRLPLSRLRAAEPLSADLADRPGNRIHVDDLVSVLFQAALQGKGGGVYNVSDGHPQSFGAYLDACADAFGLPRLPRDGQAEGDPAADFLRASRRIRADRMLRELGVQLRFADMHDGIRASLAEPADA</sequence>
<keyword evidence="3" id="KW-1185">Reference proteome</keyword>
<comment type="caution">
    <text evidence="2">The sequence shown here is derived from an EMBL/GenBank/DDBJ whole genome shotgun (WGS) entry which is preliminary data.</text>
</comment>